<evidence type="ECO:0000256" key="1">
    <source>
        <dbReference type="SAM" id="MobiDB-lite"/>
    </source>
</evidence>
<organism evidence="2 3">
    <name type="scientific">Trichonephila clavipes</name>
    <name type="common">Golden silk orbweaver</name>
    <name type="synonym">Nephila clavipes</name>
    <dbReference type="NCBI Taxonomy" id="2585209"/>
    <lineage>
        <taxon>Eukaryota</taxon>
        <taxon>Metazoa</taxon>
        <taxon>Ecdysozoa</taxon>
        <taxon>Arthropoda</taxon>
        <taxon>Chelicerata</taxon>
        <taxon>Arachnida</taxon>
        <taxon>Araneae</taxon>
        <taxon>Araneomorphae</taxon>
        <taxon>Entelegynae</taxon>
        <taxon>Araneoidea</taxon>
        <taxon>Nephilidae</taxon>
        <taxon>Trichonephila</taxon>
    </lineage>
</organism>
<dbReference type="AlphaFoldDB" id="A0A8X6RII6"/>
<name>A0A8X6RII6_TRICX</name>
<evidence type="ECO:0000313" key="2">
    <source>
        <dbReference type="EMBL" id="GFX92241.1"/>
    </source>
</evidence>
<reference evidence="2" key="1">
    <citation type="submission" date="2020-08" db="EMBL/GenBank/DDBJ databases">
        <title>Multicomponent nature underlies the extraordinary mechanical properties of spider dragline silk.</title>
        <authorList>
            <person name="Kono N."/>
            <person name="Nakamura H."/>
            <person name="Mori M."/>
            <person name="Yoshida Y."/>
            <person name="Ohtoshi R."/>
            <person name="Malay A.D."/>
            <person name="Moran D.A.P."/>
            <person name="Tomita M."/>
            <person name="Numata K."/>
            <person name="Arakawa K."/>
        </authorList>
    </citation>
    <scope>NUCLEOTIDE SEQUENCE</scope>
</reference>
<dbReference type="EMBL" id="BMAU01021142">
    <property type="protein sequence ID" value="GFX92241.1"/>
    <property type="molecule type" value="Genomic_DNA"/>
</dbReference>
<feature type="compositionally biased region" description="Basic and acidic residues" evidence="1">
    <location>
        <begin position="71"/>
        <end position="82"/>
    </location>
</feature>
<comment type="caution">
    <text evidence="2">The sequence shown here is derived from an EMBL/GenBank/DDBJ whole genome shotgun (WGS) entry which is preliminary data.</text>
</comment>
<protein>
    <submittedName>
        <fullName evidence="2">Uncharacterized protein</fullName>
    </submittedName>
</protein>
<dbReference type="Proteomes" id="UP000887159">
    <property type="component" value="Unassembled WGS sequence"/>
</dbReference>
<proteinExistence type="predicted"/>
<evidence type="ECO:0000313" key="3">
    <source>
        <dbReference type="Proteomes" id="UP000887159"/>
    </source>
</evidence>
<gene>
    <name evidence="2" type="ORF">TNCV_1741611</name>
</gene>
<sequence>MPKLDFPPVGIIWKSGGIVLATCTQFKITRSVNKSLRIAKQFDVNIRSLKLVKSVIEAQSSSGSMGGGVWKRGEEQARVISP</sequence>
<accession>A0A8X6RII6</accession>
<feature type="region of interest" description="Disordered" evidence="1">
    <location>
        <begin position="60"/>
        <end position="82"/>
    </location>
</feature>
<keyword evidence="3" id="KW-1185">Reference proteome</keyword>